<evidence type="ECO:0000256" key="4">
    <source>
        <dbReference type="ARBA" id="ARBA00022723"/>
    </source>
</evidence>
<name>A0A433ENT1_9MOLU</name>
<evidence type="ECO:0000256" key="7">
    <source>
        <dbReference type="SAM" id="Phobius"/>
    </source>
</evidence>
<keyword evidence="6" id="KW-0233">DNA recombination</keyword>
<dbReference type="Pfam" id="PF13359">
    <property type="entry name" value="DDE_Tnp_4"/>
    <property type="match status" value="1"/>
</dbReference>
<evidence type="ECO:0000256" key="3">
    <source>
        <dbReference type="ARBA" id="ARBA00022578"/>
    </source>
</evidence>
<keyword evidence="7" id="KW-1133">Transmembrane helix</keyword>
<accession>A0A433ENT1</accession>
<dbReference type="InterPro" id="IPR027806">
    <property type="entry name" value="HARBI1_dom"/>
</dbReference>
<evidence type="ECO:0000259" key="9">
    <source>
        <dbReference type="Pfam" id="PF13613"/>
    </source>
</evidence>
<evidence type="ECO:0000256" key="1">
    <source>
        <dbReference type="ARBA" id="ARBA00001968"/>
    </source>
</evidence>
<reference evidence="10 11" key="1">
    <citation type="journal article" date="2019" name="Genome Biol. Evol.">
        <title>Toxin and genome evolution in a Drosophila defensive symbiosis.</title>
        <authorList>
            <person name="Ballinger M.J."/>
            <person name="Gawryluk R.M."/>
            <person name="Perlman S.J."/>
        </authorList>
    </citation>
    <scope>NUCLEOTIDE SEQUENCE [LARGE SCALE GENOMIC DNA]</scope>
    <source>
        <strain evidence="11">sNeo</strain>
    </source>
</reference>
<dbReference type="GO" id="GO:0046872">
    <property type="term" value="F:metal ion binding"/>
    <property type="evidence" value="ECO:0007669"/>
    <property type="project" value="UniProtKB-KW"/>
</dbReference>
<sequence length="278" mass="32937">MNNNKFNTLNDREWLRLTGIKKSTFNKMLDILKVAEIEKFKKGGKTNKLSLENRLLMTLLYWREYQTYFHLGKSFDISEANCYRNIKWIEDILIKNSDFQQLAGKKALINDYFNDKTIIIDATETPIQRPKKGQKQSYSGKKKKHTIKTQVIIEQETKKIIATSFSLGKKHYYALFKESKIPILKNTKLIVDSGYQGIQKNHNNVLIPTKKTKKNPLNKEQKQYNRLVSKMRIIIENIFAILKKFKIITEKYRNRRKRFGLRFNLIASIYNLQLLYLT</sequence>
<dbReference type="GO" id="GO:0003677">
    <property type="term" value="F:DNA binding"/>
    <property type="evidence" value="ECO:0007669"/>
    <property type="project" value="UniProtKB-KW"/>
</dbReference>
<comment type="caution">
    <text evidence="10">The sequence shown here is derived from an EMBL/GenBank/DDBJ whole genome shotgun (WGS) entry which is preliminary data.</text>
</comment>
<keyword evidence="7" id="KW-0812">Transmembrane</keyword>
<comment type="cofactor">
    <cofactor evidence="1">
        <name>a divalent metal cation</name>
        <dbReference type="ChEBI" id="CHEBI:60240"/>
    </cofactor>
</comment>
<feature type="transmembrane region" description="Helical" evidence="7">
    <location>
        <begin position="259"/>
        <end position="277"/>
    </location>
</feature>
<dbReference type="NCBIfam" id="NF033581">
    <property type="entry name" value="transpos_IS5_4"/>
    <property type="match status" value="1"/>
</dbReference>
<evidence type="ECO:0000256" key="6">
    <source>
        <dbReference type="ARBA" id="ARBA00023172"/>
    </source>
</evidence>
<dbReference type="GO" id="GO:0032196">
    <property type="term" value="P:transposition"/>
    <property type="evidence" value="ECO:0007669"/>
    <property type="project" value="UniProtKB-KW"/>
</dbReference>
<evidence type="ECO:0000313" key="10">
    <source>
        <dbReference type="EMBL" id="RUP75970.1"/>
    </source>
</evidence>
<dbReference type="InterPro" id="IPR027805">
    <property type="entry name" value="Transposase_HTH_dom"/>
</dbReference>
<keyword evidence="4" id="KW-0479">Metal-binding</keyword>
<dbReference type="InterPro" id="IPR047959">
    <property type="entry name" value="Transpos_IS5"/>
</dbReference>
<feature type="domain" description="Transposase Helix-turn-helix" evidence="9">
    <location>
        <begin position="47"/>
        <end position="95"/>
    </location>
</feature>
<evidence type="ECO:0000259" key="8">
    <source>
        <dbReference type="Pfam" id="PF13359"/>
    </source>
</evidence>
<dbReference type="Proteomes" id="UP000274545">
    <property type="component" value="Unassembled WGS sequence"/>
</dbReference>
<feature type="domain" description="DDE Tnp4" evidence="8">
    <location>
        <begin position="120"/>
        <end position="255"/>
    </location>
</feature>
<keyword evidence="7" id="KW-0472">Membrane</keyword>
<keyword evidence="3" id="KW-0815">Transposition</keyword>
<dbReference type="AlphaFoldDB" id="A0A433ENT1"/>
<gene>
    <name evidence="10" type="ORF">D6D54_07345</name>
</gene>
<dbReference type="Pfam" id="PF13613">
    <property type="entry name" value="HTH_Tnp_4"/>
    <property type="match status" value="1"/>
</dbReference>
<proteinExistence type="inferred from homology"/>
<evidence type="ECO:0000313" key="11">
    <source>
        <dbReference type="Proteomes" id="UP000274545"/>
    </source>
</evidence>
<protein>
    <submittedName>
        <fullName evidence="10">IS5 family transposase</fullName>
    </submittedName>
</protein>
<comment type="similarity">
    <text evidence="2">Belongs to the transposase 11 family.</text>
</comment>
<keyword evidence="5" id="KW-0238">DNA-binding</keyword>
<dbReference type="GO" id="GO:0006310">
    <property type="term" value="P:DNA recombination"/>
    <property type="evidence" value="ECO:0007669"/>
    <property type="project" value="UniProtKB-KW"/>
</dbReference>
<dbReference type="EMBL" id="RAHC01000012">
    <property type="protein sequence ID" value="RUP75970.1"/>
    <property type="molecule type" value="Genomic_DNA"/>
</dbReference>
<evidence type="ECO:0000256" key="5">
    <source>
        <dbReference type="ARBA" id="ARBA00023125"/>
    </source>
</evidence>
<organism evidence="10 11">
    <name type="scientific">Spiroplasma poulsonii</name>
    <dbReference type="NCBI Taxonomy" id="2138"/>
    <lineage>
        <taxon>Bacteria</taxon>
        <taxon>Bacillati</taxon>
        <taxon>Mycoplasmatota</taxon>
        <taxon>Mollicutes</taxon>
        <taxon>Entomoplasmatales</taxon>
        <taxon>Spiroplasmataceae</taxon>
        <taxon>Spiroplasma</taxon>
    </lineage>
</organism>
<evidence type="ECO:0000256" key="2">
    <source>
        <dbReference type="ARBA" id="ARBA00010075"/>
    </source>
</evidence>